<evidence type="ECO:0000256" key="1">
    <source>
        <dbReference type="ARBA" id="ARBA00023015"/>
    </source>
</evidence>
<evidence type="ECO:0000256" key="3">
    <source>
        <dbReference type="ARBA" id="ARBA00023163"/>
    </source>
</evidence>
<dbReference type="PROSITE" id="PS50949">
    <property type="entry name" value="HTH_GNTR"/>
    <property type="match status" value="1"/>
</dbReference>
<dbReference type="SMART" id="SM00345">
    <property type="entry name" value="HTH_GNTR"/>
    <property type="match status" value="1"/>
</dbReference>
<dbReference type="SMART" id="SM00895">
    <property type="entry name" value="FCD"/>
    <property type="match status" value="1"/>
</dbReference>
<keyword evidence="1" id="KW-0805">Transcription regulation</keyword>
<reference evidence="5 6" key="1">
    <citation type="submission" date="2021-03" db="EMBL/GenBank/DDBJ databases">
        <title>Genomic Encyclopedia of Type Strains, Phase IV (KMG-IV): sequencing the most valuable type-strain genomes for metagenomic binning, comparative biology and taxonomic classification.</title>
        <authorList>
            <person name="Goeker M."/>
        </authorList>
    </citation>
    <scope>NUCLEOTIDE SEQUENCE [LARGE SCALE GENOMIC DNA]</scope>
    <source>
        <strain evidence="5 6">DSM 24738</strain>
    </source>
</reference>
<proteinExistence type="predicted"/>
<dbReference type="InterPro" id="IPR011711">
    <property type="entry name" value="GntR_C"/>
</dbReference>
<dbReference type="PANTHER" id="PTHR43537">
    <property type="entry name" value="TRANSCRIPTIONAL REGULATOR, GNTR FAMILY"/>
    <property type="match status" value="1"/>
</dbReference>
<name>A0ABS4GQD6_9BACL</name>
<keyword evidence="6" id="KW-1185">Reference proteome</keyword>
<dbReference type="Pfam" id="PF00392">
    <property type="entry name" value="GntR"/>
    <property type="match status" value="1"/>
</dbReference>
<accession>A0ABS4GQD6</accession>
<evidence type="ECO:0000313" key="5">
    <source>
        <dbReference type="EMBL" id="MBP1932080.1"/>
    </source>
</evidence>
<dbReference type="InterPro" id="IPR036388">
    <property type="entry name" value="WH-like_DNA-bd_sf"/>
</dbReference>
<dbReference type="InterPro" id="IPR000524">
    <property type="entry name" value="Tscrpt_reg_HTH_GntR"/>
</dbReference>
<dbReference type="InterPro" id="IPR008920">
    <property type="entry name" value="TF_FadR/GntR_C"/>
</dbReference>
<dbReference type="Gene3D" id="1.20.120.530">
    <property type="entry name" value="GntR ligand-binding domain-like"/>
    <property type="match status" value="1"/>
</dbReference>
<keyword evidence="3" id="KW-0804">Transcription</keyword>
<protein>
    <submittedName>
        <fullName evidence="5">DNA-binding GntR family transcriptional regulator</fullName>
    </submittedName>
</protein>
<organism evidence="5 6">
    <name type="scientific">Ammoniphilus resinae</name>
    <dbReference type="NCBI Taxonomy" id="861532"/>
    <lineage>
        <taxon>Bacteria</taxon>
        <taxon>Bacillati</taxon>
        <taxon>Bacillota</taxon>
        <taxon>Bacilli</taxon>
        <taxon>Bacillales</taxon>
        <taxon>Paenibacillaceae</taxon>
        <taxon>Aneurinibacillus group</taxon>
        <taxon>Ammoniphilus</taxon>
    </lineage>
</organism>
<evidence type="ECO:0000313" key="6">
    <source>
        <dbReference type="Proteomes" id="UP001519343"/>
    </source>
</evidence>
<dbReference type="RefSeq" id="WP_209810149.1">
    <property type="nucleotide sequence ID" value="NZ_JAGGKT010000005.1"/>
</dbReference>
<dbReference type="InterPro" id="IPR036390">
    <property type="entry name" value="WH_DNA-bd_sf"/>
</dbReference>
<dbReference type="Gene3D" id="1.10.10.10">
    <property type="entry name" value="Winged helix-like DNA-binding domain superfamily/Winged helix DNA-binding domain"/>
    <property type="match status" value="1"/>
</dbReference>
<dbReference type="SUPFAM" id="SSF48008">
    <property type="entry name" value="GntR ligand-binding domain-like"/>
    <property type="match status" value="1"/>
</dbReference>
<comment type="caution">
    <text evidence="5">The sequence shown here is derived from an EMBL/GenBank/DDBJ whole genome shotgun (WGS) entry which is preliminary data.</text>
</comment>
<feature type="domain" description="HTH gntR-type" evidence="4">
    <location>
        <begin position="8"/>
        <end position="75"/>
    </location>
</feature>
<dbReference type="SUPFAM" id="SSF46785">
    <property type="entry name" value="Winged helix' DNA-binding domain"/>
    <property type="match status" value="1"/>
</dbReference>
<dbReference type="GO" id="GO:0003677">
    <property type="term" value="F:DNA binding"/>
    <property type="evidence" value="ECO:0007669"/>
    <property type="project" value="UniProtKB-KW"/>
</dbReference>
<gene>
    <name evidence="5" type="ORF">J2Z37_002081</name>
</gene>
<evidence type="ECO:0000259" key="4">
    <source>
        <dbReference type="PROSITE" id="PS50949"/>
    </source>
</evidence>
<keyword evidence="2 5" id="KW-0238">DNA-binding</keyword>
<sequence>MESGFDNLCLNDRVYLYLRDQIIQNKLKPGTRIHYDDFTQKLGVSRTPLRDALNLLQQQGLVEVKPRSGSFVATPKVKDIEDIYDVRKPLECQAIRLAAKHIPKVRIQALLLEAEEAEKALKNGDVEPFFEADRHLHDTIITYSNNSRLISIMETLSSQIKWFGVLNTTNFDRPFQANEQHKEILKALEKGDIGAAVESMGRHIEEIKECIIADFS</sequence>
<evidence type="ECO:0000256" key="2">
    <source>
        <dbReference type="ARBA" id="ARBA00023125"/>
    </source>
</evidence>
<dbReference type="Pfam" id="PF07729">
    <property type="entry name" value="FCD"/>
    <property type="match status" value="1"/>
</dbReference>
<dbReference type="EMBL" id="JAGGKT010000005">
    <property type="protein sequence ID" value="MBP1932080.1"/>
    <property type="molecule type" value="Genomic_DNA"/>
</dbReference>
<dbReference type="CDD" id="cd07377">
    <property type="entry name" value="WHTH_GntR"/>
    <property type="match status" value="1"/>
</dbReference>
<dbReference type="Proteomes" id="UP001519343">
    <property type="component" value="Unassembled WGS sequence"/>
</dbReference>
<dbReference type="PANTHER" id="PTHR43537:SF24">
    <property type="entry name" value="GLUCONATE OPERON TRANSCRIPTIONAL REPRESSOR"/>
    <property type="match status" value="1"/>
</dbReference>